<proteinExistence type="predicted"/>
<dbReference type="EMBL" id="KN880434">
    <property type="protein sequence ID" value="KIY73641.1"/>
    <property type="molecule type" value="Genomic_DNA"/>
</dbReference>
<feature type="compositionally biased region" description="Low complexity" evidence="1">
    <location>
        <begin position="477"/>
        <end position="491"/>
    </location>
</feature>
<dbReference type="PANTHER" id="PTHR36424:SF1">
    <property type="entry name" value="LOW AFFINITY K(+) TRANSPORTER 1-RELATED"/>
    <property type="match status" value="1"/>
</dbReference>
<feature type="transmembrane region" description="Helical" evidence="2">
    <location>
        <begin position="38"/>
        <end position="58"/>
    </location>
</feature>
<dbReference type="InterPro" id="IPR031606">
    <property type="entry name" value="Kch1/2"/>
</dbReference>
<keyword evidence="2" id="KW-0812">Transmembrane</keyword>
<protein>
    <recommendedName>
        <fullName evidence="5">Vacuole protein</fullName>
    </recommendedName>
</protein>
<dbReference type="PANTHER" id="PTHR36424">
    <property type="entry name" value="PHEROMONE-REGULATED MEMBRANE PROTEIN 6"/>
    <property type="match status" value="1"/>
</dbReference>
<keyword evidence="2" id="KW-0472">Membrane</keyword>
<dbReference type="Proteomes" id="UP000054007">
    <property type="component" value="Unassembled WGS sequence"/>
</dbReference>
<accession>A0A0D7BVH9</accession>
<organism evidence="3 4">
    <name type="scientific">Cylindrobasidium torrendii FP15055 ss-10</name>
    <dbReference type="NCBI Taxonomy" id="1314674"/>
    <lineage>
        <taxon>Eukaryota</taxon>
        <taxon>Fungi</taxon>
        <taxon>Dikarya</taxon>
        <taxon>Basidiomycota</taxon>
        <taxon>Agaricomycotina</taxon>
        <taxon>Agaricomycetes</taxon>
        <taxon>Agaricomycetidae</taxon>
        <taxon>Agaricales</taxon>
        <taxon>Marasmiineae</taxon>
        <taxon>Physalacriaceae</taxon>
        <taxon>Cylindrobasidium</taxon>
    </lineage>
</organism>
<feature type="region of interest" description="Disordered" evidence="1">
    <location>
        <begin position="408"/>
        <end position="506"/>
    </location>
</feature>
<evidence type="ECO:0000256" key="1">
    <source>
        <dbReference type="SAM" id="MobiDB-lite"/>
    </source>
</evidence>
<feature type="region of interest" description="Disordered" evidence="1">
    <location>
        <begin position="322"/>
        <end position="395"/>
    </location>
</feature>
<keyword evidence="2" id="KW-1133">Transmembrane helix</keyword>
<name>A0A0D7BVH9_9AGAR</name>
<gene>
    <name evidence="3" type="ORF">CYLTODRAFT_416671</name>
</gene>
<feature type="compositionally biased region" description="Gly residues" evidence="1">
    <location>
        <begin position="496"/>
        <end position="506"/>
    </location>
</feature>
<evidence type="ECO:0000256" key="2">
    <source>
        <dbReference type="SAM" id="Phobius"/>
    </source>
</evidence>
<dbReference type="AlphaFoldDB" id="A0A0D7BVH9"/>
<dbReference type="OrthoDB" id="2128042at2759"/>
<reference evidence="3 4" key="1">
    <citation type="journal article" date="2015" name="Fungal Genet. Biol.">
        <title>Evolution of novel wood decay mechanisms in Agaricales revealed by the genome sequences of Fistulina hepatica and Cylindrobasidium torrendii.</title>
        <authorList>
            <person name="Floudas D."/>
            <person name="Held B.W."/>
            <person name="Riley R."/>
            <person name="Nagy L.G."/>
            <person name="Koehler G."/>
            <person name="Ransdell A.S."/>
            <person name="Younus H."/>
            <person name="Chow J."/>
            <person name="Chiniquy J."/>
            <person name="Lipzen A."/>
            <person name="Tritt A."/>
            <person name="Sun H."/>
            <person name="Haridas S."/>
            <person name="LaButti K."/>
            <person name="Ohm R.A."/>
            <person name="Kues U."/>
            <person name="Blanchette R.A."/>
            <person name="Grigoriev I.V."/>
            <person name="Minto R.E."/>
            <person name="Hibbett D.S."/>
        </authorList>
    </citation>
    <scope>NUCLEOTIDE SEQUENCE [LARGE SCALE GENOMIC DNA]</scope>
    <source>
        <strain evidence="3 4">FP15055 ss-10</strain>
    </source>
</reference>
<evidence type="ECO:0000313" key="3">
    <source>
        <dbReference type="EMBL" id="KIY73641.1"/>
    </source>
</evidence>
<evidence type="ECO:0000313" key="4">
    <source>
        <dbReference type="Proteomes" id="UP000054007"/>
    </source>
</evidence>
<feature type="transmembrane region" description="Helical" evidence="2">
    <location>
        <begin position="220"/>
        <end position="243"/>
    </location>
</feature>
<dbReference type="GO" id="GO:0015079">
    <property type="term" value="F:potassium ion transmembrane transporter activity"/>
    <property type="evidence" value="ECO:0007669"/>
    <property type="project" value="InterPro"/>
</dbReference>
<feature type="compositionally biased region" description="Polar residues" evidence="1">
    <location>
        <begin position="451"/>
        <end position="468"/>
    </location>
</feature>
<dbReference type="GO" id="GO:0005886">
    <property type="term" value="C:plasma membrane"/>
    <property type="evidence" value="ECO:0007669"/>
    <property type="project" value="InterPro"/>
</dbReference>
<feature type="transmembrane region" description="Helical" evidence="2">
    <location>
        <begin position="90"/>
        <end position="108"/>
    </location>
</feature>
<dbReference type="Pfam" id="PF16944">
    <property type="entry name" value="KCH"/>
    <property type="match status" value="1"/>
</dbReference>
<sequence length="506" mass="57139">MCFSGPKWKREIVPDHKFDFVDTREFVDNGCFMRLKYFWLYLIVLKSFAVYIVDIYTATTMLSSTTWSNEIFNNCEDLGCITIPFQTGKWLFVGCIIFSFLLLGYESYKAKKIVASRDISYAFTNIQANNYYSIRSYPHFCFFDHISNSTKTSDDFAFFVFFTFKSWKRVLLADGPRQTINALTLYAVYLVHVDDGPWYDVTKYFIGNSASTTGITLSTFFTVLVFFGSLLLLIVAGLCYVPLLCHIRGNLKEYCCHKVDKRIDTVIKRRQKQRLAEASKFAQKEAMGDYSHLKNKKGELVGQPLPQPTLPNLSVEDDFDDRASLRSRGPPPSTFTNDNNYYYSDNKSEYPPPMPAYNPAATYQNPGSYPHFNPSQGNMHEESLYNYPPQGLYEDDNESTAHLALSAAPFAQGSQSQLGIDRPGTAPPPSGYSSSTPAPQYDPYDVYQGRAATTTPSGRRSSRQQFTGYDTGRQDDYYGAYGAQQGQQTQYSNHTGYGGGAGGYAM</sequence>
<keyword evidence="4" id="KW-1185">Reference proteome</keyword>
<evidence type="ECO:0008006" key="5">
    <source>
        <dbReference type="Google" id="ProtNLM"/>
    </source>
</evidence>
<dbReference type="STRING" id="1314674.A0A0D7BVH9"/>